<dbReference type="EMBL" id="AMZH03020266">
    <property type="protein sequence ID" value="RRT39346.1"/>
    <property type="molecule type" value="Genomic_DNA"/>
</dbReference>
<proteinExistence type="predicted"/>
<feature type="non-terminal residue" evidence="2">
    <location>
        <position position="1"/>
    </location>
</feature>
<accession>A0A426XIN3</accession>
<comment type="caution">
    <text evidence="2">The sequence shown here is derived from an EMBL/GenBank/DDBJ whole genome shotgun (WGS) entry which is preliminary data.</text>
</comment>
<gene>
    <name evidence="2" type="ORF">B296_00056563</name>
</gene>
<protein>
    <submittedName>
        <fullName evidence="2">Uncharacterized protein</fullName>
    </submittedName>
</protein>
<evidence type="ECO:0000256" key="1">
    <source>
        <dbReference type="SAM" id="MobiDB-lite"/>
    </source>
</evidence>
<evidence type="ECO:0000313" key="3">
    <source>
        <dbReference type="Proteomes" id="UP000287651"/>
    </source>
</evidence>
<reference evidence="2 3" key="1">
    <citation type="journal article" date="2014" name="Agronomy (Basel)">
        <title>A Draft Genome Sequence for Ensete ventricosum, the Drought-Tolerant Tree Against Hunger.</title>
        <authorList>
            <person name="Harrison J."/>
            <person name="Moore K.A."/>
            <person name="Paszkiewicz K."/>
            <person name="Jones T."/>
            <person name="Grant M."/>
            <person name="Ambacheew D."/>
            <person name="Muzemil S."/>
            <person name="Studholme D.J."/>
        </authorList>
    </citation>
    <scope>NUCLEOTIDE SEQUENCE [LARGE SCALE GENOMIC DNA]</scope>
</reference>
<sequence>PEIAEKTAQRLTSQDAESMSRHDVSKHADRRPKVNEPKVSARQQRRDVKGDGPFADEYGLTEPQNRSPFPSSCVTARTRWTCGPPPACAIYIIHGLVPSLPKNRVSFHDGEADVLNKMPRLQPQVKRMC</sequence>
<feature type="compositionally biased region" description="Basic and acidic residues" evidence="1">
    <location>
        <begin position="18"/>
        <end position="36"/>
    </location>
</feature>
<name>A0A426XIN3_ENSVE</name>
<dbReference type="Proteomes" id="UP000287651">
    <property type="component" value="Unassembled WGS sequence"/>
</dbReference>
<feature type="compositionally biased region" description="Polar residues" evidence="1">
    <location>
        <begin position="62"/>
        <end position="72"/>
    </location>
</feature>
<dbReference type="AlphaFoldDB" id="A0A426XIN3"/>
<evidence type="ECO:0000313" key="2">
    <source>
        <dbReference type="EMBL" id="RRT39346.1"/>
    </source>
</evidence>
<organism evidence="2 3">
    <name type="scientific">Ensete ventricosum</name>
    <name type="common">Abyssinian banana</name>
    <name type="synonym">Musa ensete</name>
    <dbReference type="NCBI Taxonomy" id="4639"/>
    <lineage>
        <taxon>Eukaryota</taxon>
        <taxon>Viridiplantae</taxon>
        <taxon>Streptophyta</taxon>
        <taxon>Embryophyta</taxon>
        <taxon>Tracheophyta</taxon>
        <taxon>Spermatophyta</taxon>
        <taxon>Magnoliopsida</taxon>
        <taxon>Liliopsida</taxon>
        <taxon>Zingiberales</taxon>
        <taxon>Musaceae</taxon>
        <taxon>Ensete</taxon>
    </lineage>
</organism>
<feature type="region of interest" description="Disordered" evidence="1">
    <location>
        <begin position="1"/>
        <end position="72"/>
    </location>
</feature>